<reference evidence="1 2" key="1">
    <citation type="submission" date="2021-04" db="EMBL/GenBank/DDBJ databases">
        <title>Complete genome sequencing of Allochromatium tepidum strain NZ.</title>
        <authorList>
            <person name="Tsukatani Y."/>
            <person name="Mori H."/>
        </authorList>
    </citation>
    <scope>NUCLEOTIDE SEQUENCE [LARGE SCALE GENOMIC DNA]</scope>
    <source>
        <strain evidence="1 2">NZ</strain>
    </source>
</reference>
<organism evidence="1 2">
    <name type="scientific">Allochromatium tepidum</name>
    <dbReference type="NCBI Taxonomy" id="553982"/>
    <lineage>
        <taxon>Bacteria</taxon>
        <taxon>Pseudomonadati</taxon>
        <taxon>Pseudomonadota</taxon>
        <taxon>Gammaproteobacteria</taxon>
        <taxon>Chromatiales</taxon>
        <taxon>Chromatiaceae</taxon>
        <taxon>Allochromatium</taxon>
    </lineage>
</organism>
<gene>
    <name evidence="1" type="ORF">Atep_15230</name>
</gene>
<dbReference type="Proteomes" id="UP000680679">
    <property type="component" value="Chromosome"/>
</dbReference>
<proteinExistence type="predicted"/>
<dbReference type="EMBL" id="AP024563">
    <property type="protein sequence ID" value="BCU06846.1"/>
    <property type="molecule type" value="Genomic_DNA"/>
</dbReference>
<evidence type="ECO:0000313" key="1">
    <source>
        <dbReference type="EMBL" id="BCU06846.1"/>
    </source>
</evidence>
<keyword evidence="2" id="KW-1185">Reference proteome</keyword>
<dbReference type="RefSeq" id="WP_213377683.1">
    <property type="nucleotide sequence ID" value="NZ_AP024563.1"/>
</dbReference>
<evidence type="ECO:0000313" key="2">
    <source>
        <dbReference type="Proteomes" id="UP000680679"/>
    </source>
</evidence>
<dbReference type="InterPro" id="IPR008995">
    <property type="entry name" value="Mo/tungstate-bd_C_term_dom"/>
</dbReference>
<sequence>MMPITSADFIGQGTRLRGTVLDGCRVDTDLGELSCSRPHDLPSGTTVEVLVRPDDLIHDDASPIRAQILDRAFRSADFLYRLRLPSGSEVLSLALSHQRSTPSATGSASAPGRCGIWCCSVSRRSAYGR</sequence>
<dbReference type="SUPFAM" id="SSF50331">
    <property type="entry name" value="MOP-like"/>
    <property type="match status" value="1"/>
</dbReference>
<protein>
    <recommendedName>
        <fullName evidence="3">Transport-associated OB type 2 domain-containing protein</fullName>
    </recommendedName>
</protein>
<accession>A0ABN6GA70</accession>
<name>A0ABN6GA70_9GAMM</name>
<evidence type="ECO:0008006" key="3">
    <source>
        <dbReference type="Google" id="ProtNLM"/>
    </source>
</evidence>